<dbReference type="Proteomes" id="UP000188268">
    <property type="component" value="Unassembled WGS sequence"/>
</dbReference>
<dbReference type="AlphaFoldDB" id="A0A1R3GY82"/>
<protein>
    <submittedName>
        <fullName evidence="1">Uncharacterized protein</fullName>
    </submittedName>
</protein>
<gene>
    <name evidence="1" type="ORF">CCACVL1_22555</name>
</gene>
<dbReference type="Gramene" id="OMO62976">
    <property type="protein sequence ID" value="OMO62976"/>
    <property type="gene ID" value="CCACVL1_22555"/>
</dbReference>
<reference evidence="1 2" key="1">
    <citation type="submission" date="2013-09" db="EMBL/GenBank/DDBJ databases">
        <title>Corchorus capsularis genome sequencing.</title>
        <authorList>
            <person name="Alam M."/>
            <person name="Haque M.S."/>
            <person name="Islam M.S."/>
            <person name="Emdad E.M."/>
            <person name="Islam M.M."/>
            <person name="Ahmed B."/>
            <person name="Halim A."/>
            <person name="Hossen Q.M.M."/>
            <person name="Hossain M.Z."/>
            <person name="Ahmed R."/>
            <person name="Khan M.M."/>
            <person name="Islam R."/>
            <person name="Rashid M.M."/>
            <person name="Khan S.A."/>
            <person name="Rahman M.S."/>
            <person name="Alam M."/>
        </authorList>
    </citation>
    <scope>NUCLEOTIDE SEQUENCE [LARGE SCALE GENOMIC DNA]</scope>
    <source>
        <strain evidence="2">cv. CVL-1</strain>
        <tissue evidence="1">Whole seedling</tissue>
    </source>
</reference>
<evidence type="ECO:0000313" key="2">
    <source>
        <dbReference type="Proteomes" id="UP000188268"/>
    </source>
</evidence>
<sequence length="32" mass="3472">MGPHPPPLQMRHSSMFNQLSPSVTGALHFVGL</sequence>
<accession>A0A1R3GY82</accession>
<evidence type="ECO:0000313" key="1">
    <source>
        <dbReference type="EMBL" id="OMO62976.1"/>
    </source>
</evidence>
<proteinExistence type="predicted"/>
<comment type="caution">
    <text evidence="1">The sequence shown here is derived from an EMBL/GenBank/DDBJ whole genome shotgun (WGS) entry which is preliminary data.</text>
</comment>
<dbReference type="EMBL" id="AWWV01013072">
    <property type="protein sequence ID" value="OMO62976.1"/>
    <property type="molecule type" value="Genomic_DNA"/>
</dbReference>
<organism evidence="1 2">
    <name type="scientific">Corchorus capsularis</name>
    <name type="common">Jute</name>
    <dbReference type="NCBI Taxonomy" id="210143"/>
    <lineage>
        <taxon>Eukaryota</taxon>
        <taxon>Viridiplantae</taxon>
        <taxon>Streptophyta</taxon>
        <taxon>Embryophyta</taxon>
        <taxon>Tracheophyta</taxon>
        <taxon>Spermatophyta</taxon>
        <taxon>Magnoliopsida</taxon>
        <taxon>eudicotyledons</taxon>
        <taxon>Gunneridae</taxon>
        <taxon>Pentapetalae</taxon>
        <taxon>rosids</taxon>
        <taxon>malvids</taxon>
        <taxon>Malvales</taxon>
        <taxon>Malvaceae</taxon>
        <taxon>Grewioideae</taxon>
        <taxon>Apeibeae</taxon>
        <taxon>Corchorus</taxon>
    </lineage>
</organism>
<keyword evidence="2" id="KW-1185">Reference proteome</keyword>
<name>A0A1R3GY82_COCAP</name>